<feature type="compositionally biased region" description="Basic residues" evidence="1">
    <location>
        <begin position="147"/>
        <end position="163"/>
    </location>
</feature>
<dbReference type="AlphaFoldDB" id="A0A139BR69"/>
<protein>
    <submittedName>
        <fullName evidence="2">Uncharacterized protein</fullName>
    </submittedName>
</protein>
<name>A0A139BR69_9PROT</name>
<dbReference type="EMBL" id="LSLI01000084">
    <property type="protein sequence ID" value="KXS31293.1"/>
    <property type="molecule type" value="Genomic_DNA"/>
</dbReference>
<comment type="caution">
    <text evidence="2">The sequence shown here is derived from an EMBL/GenBank/DDBJ whole genome shotgun (WGS) entry which is preliminary data.</text>
</comment>
<accession>A0A139BR69</accession>
<sequence>MYPVHDADAILLLAMSLAAKRRPAQLVEIIAAADLAQGVVPPETKMSDSFYRLSEYGLIREQDGGYTLTPDAQQILSGHAKKAKSQERIYDIKENLADFHLSGEHAIILVTVEQVAAAIAEHQAIKKSPGKNLLVAKPKPPEDYRPGQRKQYKSFATRRRKEG</sequence>
<reference evidence="2 3" key="2">
    <citation type="submission" date="2016-03" db="EMBL/GenBank/DDBJ databases">
        <title>New uncultured bacterium of the family Gallionellaceae from acid mine drainage: description and reconstruction of genome based on metagenomic analysis of microbial community.</title>
        <authorList>
            <person name="Kadnikov V."/>
            <person name="Ivasenko D."/>
            <person name="Beletsky A."/>
            <person name="Mardanov A."/>
            <person name="Danilova E."/>
            <person name="Pimenov N."/>
            <person name="Karnachuk O."/>
            <person name="Ravin N."/>
        </authorList>
    </citation>
    <scope>NUCLEOTIDE SEQUENCE [LARGE SCALE GENOMIC DNA]</scope>
    <source>
        <strain evidence="2">ShG14-8</strain>
    </source>
</reference>
<dbReference type="Proteomes" id="UP000070578">
    <property type="component" value="Unassembled WGS sequence"/>
</dbReference>
<organism evidence="2 3">
    <name type="scientific">Candidatus Gallionella acididurans</name>
    <dbReference type="NCBI Taxonomy" id="1796491"/>
    <lineage>
        <taxon>Bacteria</taxon>
        <taxon>Pseudomonadati</taxon>
        <taxon>Pseudomonadota</taxon>
        <taxon>Betaproteobacteria</taxon>
        <taxon>Nitrosomonadales</taxon>
        <taxon>Gallionellaceae</taxon>
        <taxon>Gallionella</taxon>
    </lineage>
</organism>
<evidence type="ECO:0000313" key="3">
    <source>
        <dbReference type="Proteomes" id="UP000070578"/>
    </source>
</evidence>
<proteinExistence type="predicted"/>
<feature type="region of interest" description="Disordered" evidence="1">
    <location>
        <begin position="129"/>
        <end position="163"/>
    </location>
</feature>
<evidence type="ECO:0000256" key="1">
    <source>
        <dbReference type="SAM" id="MobiDB-lite"/>
    </source>
</evidence>
<evidence type="ECO:0000313" key="2">
    <source>
        <dbReference type="EMBL" id="KXS31293.1"/>
    </source>
</evidence>
<reference evidence="2 3" key="1">
    <citation type="submission" date="2016-02" db="EMBL/GenBank/DDBJ databases">
        <authorList>
            <person name="Wen L."/>
            <person name="He K."/>
            <person name="Yang H."/>
        </authorList>
    </citation>
    <scope>NUCLEOTIDE SEQUENCE [LARGE SCALE GENOMIC DNA]</scope>
    <source>
        <strain evidence="2">ShG14-8</strain>
    </source>
</reference>
<gene>
    <name evidence="2" type="ORF">AWT59_2583</name>
</gene>